<gene>
    <name evidence="1" type="ORF">P154DRAFT_527070</name>
</gene>
<dbReference type="OrthoDB" id="3799620at2759"/>
<organism evidence="1 2">
    <name type="scientific">Amniculicola lignicola CBS 123094</name>
    <dbReference type="NCBI Taxonomy" id="1392246"/>
    <lineage>
        <taxon>Eukaryota</taxon>
        <taxon>Fungi</taxon>
        <taxon>Dikarya</taxon>
        <taxon>Ascomycota</taxon>
        <taxon>Pezizomycotina</taxon>
        <taxon>Dothideomycetes</taxon>
        <taxon>Pleosporomycetidae</taxon>
        <taxon>Pleosporales</taxon>
        <taxon>Amniculicolaceae</taxon>
        <taxon>Amniculicola</taxon>
    </lineage>
</organism>
<reference evidence="1" key="1">
    <citation type="journal article" date="2020" name="Stud. Mycol.">
        <title>101 Dothideomycetes genomes: a test case for predicting lifestyles and emergence of pathogens.</title>
        <authorList>
            <person name="Haridas S."/>
            <person name="Albert R."/>
            <person name="Binder M."/>
            <person name="Bloem J."/>
            <person name="Labutti K."/>
            <person name="Salamov A."/>
            <person name="Andreopoulos B."/>
            <person name="Baker S."/>
            <person name="Barry K."/>
            <person name="Bills G."/>
            <person name="Bluhm B."/>
            <person name="Cannon C."/>
            <person name="Castanera R."/>
            <person name="Culley D."/>
            <person name="Daum C."/>
            <person name="Ezra D."/>
            <person name="Gonzalez J."/>
            <person name="Henrissat B."/>
            <person name="Kuo A."/>
            <person name="Liang C."/>
            <person name="Lipzen A."/>
            <person name="Lutzoni F."/>
            <person name="Magnuson J."/>
            <person name="Mondo S."/>
            <person name="Nolan M."/>
            <person name="Ohm R."/>
            <person name="Pangilinan J."/>
            <person name="Park H.-J."/>
            <person name="Ramirez L."/>
            <person name="Alfaro M."/>
            <person name="Sun H."/>
            <person name="Tritt A."/>
            <person name="Yoshinaga Y."/>
            <person name="Zwiers L.-H."/>
            <person name="Turgeon B."/>
            <person name="Goodwin S."/>
            <person name="Spatafora J."/>
            <person name="Crous P."/>
            <person name="Grigoriev I."/>
        </authorList>
    </citation>
    <scope>NUCLEOTIDE SEQUENCE</scope>
    <source>
        <strain evidence="1">CBS 123094</strain>
    </source>
</reference>
<evidence type="ECO:0000313" key="1">
    <source>
        <dbReference type="EMBL" id="KAF1994429.1"/>
    </source>
</evidence>
<proteinExistence type="predicted"/>
<accession>A0A6A5W0J6</accession>
<sequence length="419" mass="48957">MSSPTSPSITPRQPDSFFFESSPPTLEATANSPLFKIPLEVRDQIYHYLWTGAEIEQKEEPCPFTIEYPGSEADCYYWERPRCLRASKLVLAEGIGQFYRNARCRAWRNNYHYWDYDWEISPYRLMSICRVRYLGEEIMHPTLIEPIIRSEAGIFYTARQHIYEDYRFRDEDYDEEKCIEVDNVARYVPVDTFGDASTWLTLVPDFCGQALEWTCSGGEFSYSPIDILFDRFREESHSLRGVTLKFRLPHKPKDEVLIENEFIHGLFNEEKIVAVDKRKCIVDFSYLENFGTGLECVVFGLQTSYEAGDEWGRKILILAQEELERVAKHLVGGSNGHSWALKDWVVEDDDIDRDLLEWGRYEPENSTWYVEVMRIAGTHSRGTVQCKGFTPPTRPEWVHPEFLGVYESMERERLAALSI</sequence>
<dbReference type="Proteomes" id="UP000799779">
    <property type="component" value="Unassembled WGS sequence"/>
</dbReference>
<evidence type="ECO:0000313" key="2">
    <source>
        <dbReference type="Proteomes" id="UP000799779"/>
    </source>
</evidence>
<keyword evidence="2" id="KW-1185">Reference proteome</keyword>
<name>A0A6A5W0J6_9PLEO</name>
<dbReference type="EMBL" id="ML977660">
    <property type="protein sequence ID" value="KAF1994429.1"/>
    <property type="molecule type" value="Genomic_DNA"/>
</dbReference>
<protein>
    <submittedName>
        <fullName evidence="1">Uncharacterized protein</fullName>
    </submittedName>
</protein>
<dbReference type="AlphaFoldDB" id="A0A6A5W0J6"/>